<dbReference type="SUPFAM" id="SSF144232">
    <property type="entry name" value="HIT/MYND zinc finger-like"/>
    <property type="match status" value="1"/>
</dbReference>
<dbReference type="Proteomes" id="UP000320333">
    <property type="component" value="Unassembled WGS sequence"/>
</dbReference>
<dbReference type="STRING" id="246404.A0A507FEN6"/>
<sequence length="425" mass="46932">MLQLEHTQQQGRFISAKQPVETQTEVLHAASYAHIVLASHRKVTCAACLATISRPAAPAPVALDGTGIEGDGHIQGDTESAGIPSIEPPNAPSAHFNVKSEAERCVECDQVYYCSHACKQTHSETHALLCRQMRRLATSKLGLHEKSVLQLVLCVLVQRQKERGQMVQKDAAGEVEHEASLDTCIQSALDNPLNPCEPQYRHVTALESHYADWTDATKKEWRKAVSLLESLAMEAHLLDNTLISDSHGDTHELVLMHLISKIESNGFGIWAQRKRRKARKSDSLPCQTQSLTINDLGANKENPIEVAGPDHVSDDDDGFQGVDDSGVCVGRAVYPFASYFNYGRLLVFQTIKPLALNEQVTISYMNTNAPLSSRRSALLQDYYFECRCTRCESESKLKPGARDKISFTKSAQAKGKGKPGNKKKR</sequence>
<feature type="compositionally biased region" description="Basic residues" evidence="4">
    <location>
        <begin position="415"/>
        <end position="425"/>
    </location>
</feature>
<dbReference type="Pfam" id="PF01753">
    <property type="entry name" value="zf-MYND"/>
    <property type="match status" value="1"/>
</dbReference>
<dbReference type="Gene3D" id="2.170.270.10">
    <property type="entry name" value="SET domain"/>
    <property type="match status" value="1"/>
</dbReference>
<comment type="caution">
    <text evidence="6">The sequence shown here is derived from an EMBL/GenBank/DDBJ whole genome shotgun (WGS) entry which is preliminary data.</text>
</comment>
<proteinExistence type="predicted"/>
<dbReference type="PANTHER" id="PTHR12197">
    <property type="entry name" value="HISTONE-LYSINE N-METHYLTRANSFERASE SMYD"/>
    <property type="match status" value="1"/>
</dbReference>
<keyword evidence="2" id="KW-0863">Zinc-finger</keyword>
<dbReference type="InterPro" id="IPR050869">
    <property type="entry name" value="H3K4_H4K5_MeTrfase"/>
</dbReference>
<feature type="region of interest" description="Disordered" evidence="4">
    <location>
        <begin position="402"/>
        <end position="425"/>
    </location>
</feature>
<evidence type="ECO:0000313" key="7">
    <source>
        <dbReference type="Proteomes" id="UP000320333"/>
    </source>
</evidence>
<dbReference type="GO" id="GO:0008270">
    <property type="term" value="F:zinc ion binding"/>
    <property type="evidence" value="ECO:0007669"/>
    <property type="project" value="UniProtKB-KW"/>
</dbReference>
<dbReference type="EMBL" id="QEAP01000148">
    <property type="protein sequence ID" value="TPX74040.1"/>
    <property type="molecule type" value="Genomic_DNA"/>
</dbReference>
<dbReference type="GO" id="GO:0005634">
    <property type="term" value="C:nucleus"/>
    <property type="evidence" value="ECO:0007669"/>
    <property type="project" value="TreeGrafter"/>
</dbReference>
<organism evidence="6 7">
    <name type="scientific">Chytriomyces confervae</name>
    <dbReference type="NCBI Taxonomy" id="246404"/>
    <lineage>
        <taxon>Eukaryota</taxon>
        <taxon>Fungi</taxon>
        <taxon>Fungi incertae sedis</taxon>
        <taxon>Chytridiomycota</taxon>
        <taxon>Chytridiomycota incertae sedis</taxon>
        <taxon>Chytridiomycetes</taxon>
        <taxon>Chytridiales</taxon>
        <taxon>Chytriomycetaceae</taxon>
        <taxon>Chytriomyces</taxon>
    </lineage>
</organism>
<protein>
    <recommendedName>
        <fullName evidence="5">MYND-type domain-containing protein</fullName>
    </recommendedName>
</protein>
<keyword evidence="1" id="KW-0479">Metal-binding</keyword>
<keyword evidence="3" id="KW-0862">Zinc</keyword>
<evidence type="ECO:0000313" key="6">
    <source>
        <dbReference type="EMBL" id="TPX74040.1"/>
    </source>
</evidence>
<evidence type="ECO:0000259" key="5">
    <source>
        <dbReference type="Pfam" id="PF01753"/>
    </source>
</evidence>
<dbReference type="InterPro" id="IPR002893">
    <property type="entry name" value="Znf_MYND"/>
</dbReference>
<feature type="domain" description="MYND-type" evidence="5">
    <location>
        <begin position="102"/>
        <end position="130"/>
    </location>
</feature>
<evidence type="ECO:0000256" key="1">
    <source>
        <dbReference type="ARBA" id="ARBA00022723"/>
    </source>
</evidence>
<accession>A0A507FEN6</accession>
<evidence type="ECO:0000256" key="2">
    <source>
        <dbReference type="ARBA" id="ARBA00022771"/>
    </source>
</evidence>
<dbReference type="AlphaFoldDB" id="A0A507FEN6"/>
<dbReference type="Gene3D" id="6.10.140.2220">
    <property type="match status" value="1"/>
</dbReference>
<dbReference type="PANTHER" id="PTHR12197:SF294">
    <property type="entry name" value="POTENTIAL PROTEIN LYSINE METHYLTRANSFERASE SET6"/>
    <property type="match status" value="1"/>
</dbReference>
<dbReference type="InterPro" id="IPR046341">
    <property type="entry name" value="SET_dom_sf"/>
</dbReference>
<dbReference type="SUPFAM" id="SSF82199">
    <property type="entry name" value="SET domain"/>
    <property type="match status" value="1"/>
</dbReference>
<reference evidence="6 7" key="1">
    <citation type="journal article" date="2019" name="Sci. Rep.">
        <title>Comparative genomics of chytrid fungi reveal insights into the obligate biotrophic and pathogenic lifestyle of Synchytrium endobioticum.</title>
        <authorList>
            <person name="van de Vossenberg B.T.L.H."/>
            <person name="Warris S."/>
            <person name="Nguyen H.D.T."/>
            <person name="van Gent-Pelzer M.P.E."/>
            <person name="Joly D.L."/>
            <person name="van de Geest H.C."/>
            <person name="Bonants P.J.M."/>
            <person name="Smith D.S."/>
            <person name="Levesque C.A."/>
            <person name="van der Lee T.A.J."/>
        </authorList>
    </citation>
    <scope>NUCLEOTIDE SEQUENCE [LARGE SCALE GENOMIC DNA]</scope>
    <source>
        <strain evidence="6 7">CBS 675.73</strain>
    </source>
</reference>
<feature type="region of interest" description="Disordered" evidence="4">
    <location>
        <begin position="66"/>
        <end position="92"/>
    </location>
</feature>
<evidence type="ECO:0000256" key="3">
    <source>
        <dbReference type="ARBA" id="ARBA00022833"/>
    </source>
</evidence>
<keyword evidence="7" id="KW-1185">Reference proteome</keyword>
<dbReference type="OrthoDB" id="5945798at2759"/>
<gene>
    <name evidence="6" type="ORF">CcCBS67573_g04687</name>
</gene>
<evidence type="ECO:0000256" key="4">
    <source>
        <dbReference type="SAM" id="MobiDB-lite"/>
    </source>
</evidence>
<name>A0A507FEN6_9FUNG</name>
<dbReference type="CDD" id="cd20071">
    <property type="entry name" value="SET_SMYD"/>
    <property type="match status" value="1"/>
</dbReference>